<dbReference type="VEuPathDB" id="VectorBase:ISCI010524"/>
<dbReference type="Pfam" id="PF00106">
    <property type="entry name" value="adh_short"/>
    <property type="match status" value="1"/>
</dbReference>
<protein>
    <submittedName>
        <fullName evidence="1">Uncharacterized protein</fullName>
    </submittedName>
</protein>
<dbReference type="EMBL" id="ABJB010281952">
    <property type="status" value="NOT_ANNOTATED_CDS"/>
    <property type="molecule type" value="Genomic_DNA"/>
</dbReference>
<sequence>AIHVDVRNSTSVAFLIQCIEMEYSNMTISILVNSAGILHKITPVVNLTDDTFDDVISTNLKVN</sequence>
<dbReference type="Proteomes" id="UP000001555">
    <property type="component" value="Unassembled WGS sequence"/>
</dbReference>
<accession>A0A1S4L8W1</accession>
<keyword evidence="2" id="KW-1185">Reference proteome</keyword>
<dbReference type="InterPro" id="IPR036291">
    <property type="entry name" value="NAD(P)-bd_dom_sf"/>
</dbReference>
<dbReference type="InterPro" id="IPR002347">
    <property type="entry name" value="SDR_fam"/>
</dbReference>
<organism evidence="1 2">
    <name type="scientific">Ixodes scapularis</name>
    <name type="common">Black-legged tick</name>
    <name type="synonym">Deer tick</name>
    <dbReference type="NCBI Taxonomy" id="6945"/>
    <lineage>
        <taxon>Eukaryota</taxon>
        <taxon>Metazoa</taxon>
        <taxon>Ecdysozoa</taxon>
        <taxon>Arthropoda</taxon>
        <taxon>Chelicerata</taxon>
        <taxon>Arachnida</taxon>
        <taxon>Acari</taxon>
        <taxon>Parasitiformes</taxon>
        <taxon>Ixodida</taxon>
        <taxon>Ixodoidea</taxon>
        <taxon>Ixodidae</taxon>
        <taxon>Ixodinae</taxon>
        <taxon>Ixodes</taxon>
    </lineage>
</organism>
<dbReference type="EnsemblMetazoa" id="ISCW010524-RA">
    <property type="protein sequence ID" value="ISCW010524-PA"/>
    <property type="gene ID" value="ISCW010524"/>
</dbReference>
<reference evidence="1" key="2">
    <citation type="submission" date="2020-05" db="UniProtKB">
        <authorList>
            <consortium name="EnsemblMetazoa"/>
        </authorList>
    </citation>
    <scope>IDENTIFICATION</scope>
    <source>
        <strain evidence="1">wikel</strain>
    </source>
</reference>
<reference evidence="2" key="1">
    <citation type="submission" date="2008-03" db="EMBL/GenBank/DDBJ databases">
        <title>Annotation of Ixodes scapularis.</title>
        <authorList>
            <consortium name="Ixodes scapularis Genome Project Consortium"/>
            <person name="Caler E."/>
            <person name="Hannick L.I."/>
            <person name="Bidwell S."/>
            <person name="Joardar V."/>
            <person name="Thiagarajan M."/>
            <person name="Amedeo P."/>
            <person name="Galinsky K.J."/>
            <person name="Schobel S."/>
            <person name="Inman J."/>
            <person name="Hostetler J."/>
            <person name="Miller J."/>
            <person name="Hammond M."/>
            <person name="Megy K."/>
            <person name="Lawson D."/>
            <person name="Kodira C."/>
            <person name="Sutton G."/>
            <person name="Meyer J."/>
            <person name="Hill C.A."/>
            <person name="Birren B."/>
            <person name="Nene V."/>
            <person name="Collins F."/>
            <person name="Alarcon-Chaidez F."/>
            <person name="Wikel S."/>
            <person name="Strausberg R."/>
        </authorList>
    </citation>
    <scope>NUCLEOTIDE SEQUENCE [LARGE SCALE GENOMIC DNA]</scope>
    <source>
        <strain evidence="2">Wikel</strain>
    </source>
</reference>
<name>A0A1S4L8W1_IXOSC</name>
<dbReference type="AlphaFoldDB" id="A0A1S4L8W1"/>
<proteinExistence type="predicted"/>
<dbReference type="VEuPathDB" id="VectorBase:ISCW010524"/>
<dbReference type="InParanoid" id="A0A1S4L8W1"/>
<dbReference type="SUPFAM" id="SSF51735">
    <property type="entry name" value="NAD(P)-binding Rossmann-fold domains"/>
    <property type="match status" value="1"/>
</dbReference>
<evidence type="ECO:0000313" key="1">
    <source>
        <dbReference type="EnsemblMetazoa" id="ISCW010524-PA"/>
    </source>
</evidence>
<evidence type="ECO:0000313" key="2">
    <source>
        <dbReference type="Proteomes" id="UP000001555"/>
    </source>
</evidence>
<dbReference type="Gene3D" id="3.40.50.720">
    <property type="entry name" value="NAD(P)-binding Rossmann-like Domain"/>
    <property type="match status" value="1"/>
</dbReference>